<proteinExistence type="predicted"/>
<dbReference type="Proteomes" id="UP001139451">
    <property type="component" value="Unassembled WGS sequence"/>
</dbReference>
<evidence type="ECO:0000313" key="1">
    <source>
        <dbReference type="EMBL" id="MCP3730503.1"/>
    </source>
</evidence>
<reference evidence="1" key="1">
    <citation type="submission" date="2022-05" db="EMBL/GenBank/DDBJ databases">
        <title>Sphingomonas sp. strain MG17 Genome sequencing and assembly.</title>
        <authorList>
            <person name="Kim I."/>
        </authorList>
    </citation>
    <scope>NUCLEOTIDE SEQUENCE</scope>
    <source>
        <strain evidence="1">MG17</strain>
    </source>
</reference>
<dbReference type="RefSeq" id="WP_254292631.1">
    <property type="nucleotide sequence ID" value="NZ_JAMLDX010000005.1"/>
</dbReference>
<keyword evidence="2" id="KW-1185">Reference proteome</keyword>
<dbReference type="InterPro" id="IPR009560">
    <property type="entry name" value="DUF1176"/>
</dbReference>
<name>A0A9X2HNC8_9SPHN</name>
<comment type="caution">
    <text evidence="1">The sequence shown here is derived from an EMBL/GenBank/DDBJ whole genome shotgun (WGS) entry which is preliminary data.</text>
</comment>
<evidence type="ECO:0000313" key="2">
    <source>
        <dbReference type="Proteomes" id="UP001139451"/>
    </source>
</evidence>
<protein>
    <submittedName>
        <fullName evidence="1">DUF1176 domain-containing protein</fullName>
    </submittedName>
</protein>
<sequence>MLTLALFFAAQAAPVAAPRPGPIKAFGAWVAACDNTRYCEMTSIWPEDSLPDGSPYEAMSVSIDRAPGPAGGWTVEIQLPANGGNDTLRVTTERGLDVRGKPSKDLLRFAGADAARIVAGMIEGADLRVGDETSVMGMASLKGSSAALRFIDAEQGRAGTVTAAVAKGAKPASAVPGPRPAPQIGFVRPAGAAAAFTPAMRKALDKSSECGSVYEGGTGELPQAEVVALGGGKTLVLLPCGSGAYNYSTEPYILSAGAKPVLAKFDSPVGFSEADDGKPSLVNADFDARTGRLESYSKGRGLGDCGSAEAFVWDGAVFRLVEARSMPECRGSVNWLTTWRAQAVAK</sequence>
<gene>
    <name evidence="1" type="ORF">M9978_08675</name>
</gene>
<organism evidence="1 2">
    <name type="scientific">Sphingomonas tagetis</name>
    <dbReference type="NCBI Taxonomy" id="2949092"/>
    <lineage>
        <taxon>Bacteria</taxon>
        <taxon>Pseudomonadati</taxon>
        <taxon>Pseudomonadota</taxon>
        <taxon>Alphaproteobacteria</taxon>
        <taxon>Sphingomonadales</taxon>
        <taxon>Sphingomonadaceae</taxon>
        <taxon>Sphingomonas</taxon>
    </lineage>
</organism>
<dbReference type="Pfam" id="PF06674">
    <property type="entry name" value="DUF1176"/>
    <property type="match status" value="1"/>
</dbReference>
<accession>A0A9X2HNC8</accession>
<dbReference type="EMBL" id="JAMLDX010000005">
    <property type="protein sequence ID" value="MCP3730503.1"/>
    <property type="molecule type" value="Genomic_DNA"/>
</dbReference>
<dbReference type="AlphaFoldDB" id="A0A9X2HNC8"/>